<comment type="caution">
    <text evidence="2">The sequence shown here is derived from an EMBL/GenBank/DDBJ whole genome shotgun (WGS) entry which is preliminary data.</text>
</comment>
<organism evidence="2 3">
    <name type="scientific">Caenorhabditis remanei</name>
    <name type="common">Caenorhabditis vulgaris</name>
    <dbReference type="NCBI Taxonomy" id="31234"/>
    <lineage>
        <taxon>Eukaryota</taxon>
        <taxon>Metazoa</taxon>
        <taxon>Ecdysozoa</taxon>
        <taxon>Nematoda</taxon>
        <taxon>Chromadorea</taxon>
        <taxon>Rhabditida</taxon>
        <taxon>Rhabditina</taxon>
        <taxon>Rhabditomorpha</taxon>
        <taxon>Rhabditoidea</taxon>
        <taxon>Rhabditidae</taxon>
        <taxon>Peloderinae</taxon>
        <taxon>Caenorhabditis</taxon>
    </lineage>
</organism>
<dbReference type="KEGG" id="crq:GCK72_023320"/>
<reference evidence="2 3" key="1">
    <citation type="submission" date="2019-12" db="EMBL/GenBank/DDBJ databases">
        <title>Chromosome-level assembly of the Caenorhabditis remanei genome.</title>
        <authorList>
            <person name="Teterina A.A."/>
            <person name="Willis J.H."/>
            <person name="Phillips P.C."/>
        </authorList>
    </citation>
    <scope>NUCLEOTIDE SEQUENCE [LARGE SCALE GENOMIC DNA]</scope>
    <source>
        <strain evidence="2 3">PX506</strain>
        <tissue evidence="2">Whole organism</tissue>
    </source>
</reference>
<dbReference type="AlphaFoldDB" id="A0A6A5FWH1"/>
<keyword evidence="1" id="KW-0472">Membrane</keyword>
<dbReference type="RefSeq" id="XP_053578909.1">
    <property type="nucleotide sequence ID" value="XM_053735343.1"/>
</dbReference>
<evidence type="ECO:0000313" key="2">
    <source>
        <dbReference type="EMBL" id="KAF1746862.1"/>
    </source>
</evidence>
<feature type="transmembrane region" description="Helical" evidence="1">
    <location>
        <begin position="177"/>
        <end position="199"/>
    </location>
</feature>
<dbReference type="EMBL" id="WUAV01000006">
    <property type="protein sequence ID" value="KAF1746862.1"/>
    <property type="molecule type" value="Genomic_DNA"/>
</dbReference>
<keyword evidence="1" id="KW-1133">Transmembrane helix</keyword>
<dbReference type="CTD" id="78777665"/>
<dbReference type="GeneID" id="78777665"/>
<dbReference type="Proteomes" id="UP000483820">
    <property type="component" value="Chromosome X"/>
</dbReference>
<keyword evidence="1" id="KW-0812">Transmembrane</keyword>
<accession>A0A6A5FWH1</accession>
<proteinExistence type="predicted"/>
<gene>
    <name evidence="2" type="ORF">GCK72_023320</name>
</gene>
<sequence>MESLKALTVSSWAAYIPSAAMTSSIGRFCSLARSVVLAVGINESSTEDDVLWKQLVDTITAWVEEYFVGTQDIRLGDTLDAGAWADAGVDASVLGETIFFSKTSSTTSGVTSLTGSAAGGRVYCWHSGQSKWAVGDTLDAGAWAGAEEAAPVLGETTFFSKTSSTTSGVVSLTGSAAVAWASLSLFFLFLFFLFLFFLFPAFCNHGLAQQSLVPRCAPQPTLPTSEKQKFETATLKFLFYLWLSCDKVQEIHVIISKRLSNTEFGLGVERCGEPWVGVVKLCSDDGASMIWS</sequence>
<protein>
    <submittedName>
        <fullName evidence="2">Uncharacterized protein</fullName>
    </submittedName>
</protein>
<evidence type="ECO:0000256" key="1">
    <source>
        <dbReference type="SAM" id="Phobius"/>
    </source>
</evidence>
<evidence type="ECO:0000313" key="3">
    <source>
        <dbReference type="Proteomes" id="UP000483820"/>
    </source>
</evidence>
<name>A0A6A5FWH1_CAERE</name>